<protein>
    <submittedName>
        <fullName evidence="2">Uncharacterized protein</fullName>
    </submittedName>
</protein>
<keyword evidence="3" id="KW-1185">Reference proteome</keyword>
<keyword evidence="1" id="KW-0472">Membrane</keyword>
<dbReference type="Proteomes" id="UP000054324">
    <property type="component" value="Unassembled WGS sequence"/>
</dbReference>
<organism evidence="2 3">
    <name type="scientific">Opisthorchis viverrini</name>
    <name type="common">Southeast Asian liver fluke</name>
    <dbReference type="NCBI Taxonomy" id="6198"/>
    <lineage>
        <taxon>Eukaryota</taxon>
        <taxon>Metazoa</taxon>
        <taxon>Spiralia</taxon>
        <taxon>Lophotrochozoa</taxon>
        <taxon>Platyhelminthes</taxon>
        <taxon>Trematoda</taxon>
        <taxon>Digenea</taxon>
        <taxon>Opisthorchiida</taxon>
        <taxon>Opisthorchiata</taxon>
        <taxon>Opisthorchiidae</taxon>
        <taxon>Opisthorchis</taxon>
    </lineage>
</organism>
<gene>
    <name evidence="2" type="ORF">T265_09382</name>
</gene>
<dbReference type="CTD" id="20323551"/>
<dbReference type="KEGG" id="ovi:T265_09382"/>
<dbReference type="GeneID" id="20323551"/>
<dbReference type="AlphaFoldDB" id="A0A074ZAD9"/>
<evidence type="ECO:0000313" key="3">
    <source>
        <dbReference type="Proteomes" id="UP000054324"/>
    </source>
</evidence>
<dbReference type="EMBL" id="KL596892">
    <property type="protein sequence ID" value="KER22552.1"/>
    <property type="molecule type" value="Genomic_DNA"/>
</dbReference>
<keyword evidence="1" id="KW-0812">Transmembrane</keyword>
<keyword evidence="1" id="KW-1133">Transmembrane helix</keyword>
<accession>A0A074ZAD9</accession>
<reference evidence="2 3" key="1">
    <citation type="submission" date="2013-11" db="EMBL/GenBank/DDBJ databases">
        <title>Opisthorchis viverrini - life in the bile duct.</title>
        <authorList>
            <person name="Young N.D."/>
            <person name="Nagarajan N."/>
            <person name="Lin S.J."/>
            <person name="Korhonen P.K."/>
            <person name="Jex A.R."/>
            <person name="Hall R.S."/>
            <person name="Safavi-Hemami H."/>
            <person name="Kaewkong W."/>
            <person name="Bertrand D."/>
            <person name="Gao S."/>
            <person name="Seet Q."/>
            <person name="Wongkham S."/>
            <person name="Teh B.T."/>
            <person name="Wongkham C."/>
            <person name="Intapan P.M."/>
            <person name="Maleewong W."/>
            <person name="Yang X."/>
            <person name="Hu M."/>
            <person name="Wang Z."/>
            <person name="Hofmann A."/>
            <person name="Sternberg P.W."/>
            <person name="Tan P."/>
            <person name="Wang J."/>
            <person name="Gasser R.B."/>
        </authorList>
    </citation>
    <scope>NUCLEOTIDE SEQUENCE [LARGE SCALE GENOMIC DNA]</scope>
</reference>
<dbReference type="RefSeq" id="XP_009173690.1">
    <property type="nucleotide sequence ID" value="XM_009175426.1"/>
</dbReference>
<evidence type="ECO:0000256" key="1">
    <source>
        <dbReference type="SAM" id="Phobius"/>
    </source>
</evidence>
<feature type="transmembrane region" description="Helical" evidence="1">
    <location>
        <begin position="199"/>
        <end position="220"/>
    </location>
</feature>
<sequence length="230" mass="25842">MVCQCGGRFPRDPWMDLVGPQRAEWVDLVQELTSVLHRQDQSLKENAGDPESRGFRLPSYHASCGDIPILNGLNLDDEVTVRKIKHFGGYLEGTPLKINRTCNLTSVFLPLQVPSTNQKTMLLKELHIPATDLKHGVHYGAVQKPKYVTPVMARHCYYQFDSTTATIPFLLLTIPSRRLVPLTENTNKLSTWPKCLLDVFILICLTFFVLAYSGGLSVCASHKVNNFLNS</sequence>
<evidence type="ECO:0000313" key="2">
    <source>
        <dbReference type="EMBL" id="KER22552.1"/>
    </source>
</evidence>
<name>A0A074ZAD9_OPIVI</name>
<proteinExistence type="predicted"/>